<dbReference type="EMBL" id="KV448431">
    <property type="protein sequence ID" value="OAX36242.1"/>
    <property type="molecule type" value="Genomic_DNA"/>
</dbReference>
<dbReference type="AlphaFoldDB" id="A0A1B7MUE3"/>
<proteinExistence type="predicted"/>
<keyword evidence="2" id="KW-1185">Reference proteome</keyword>
<dbReference type="OrthoDB" id="10039611at2759"/>
<sequence>MNICSLLKSFGKYNYILRHNTAPDLQKNSAASKMPRPSKKARAGVKNLGFYAIKKSPRRSFVHEKENNIDPRHVPHPQLTDMTLGPYRVPLSDVQVSSTFEQMLPSPYKCPNFARNSLSKRGFQVIILPKFHCELSFIEQCRCYAKRLYRLYPLTKRENEMEVDVHKALDAVPTPN</sequence>
<dbReference type="STRING" id="1314800.A0A1B7MUE3"/>
<protein>
    <submittedName>
        <fullName evidence="1">Uncharacterized protein</fullName>
    </submittedName>
</protein>
<gene>
    <name evidence="1" type="ORF">K503DRAFT_318593</name>
</gene>
<accession>A0A1B7MUE3</accession>
<organism evidence="1 2">
    <name type="scientific">Rhizopogon vinicolor AM-OR11-026</name>
    <dbReference type="NCBI Taxonomy" id="1314800"/>
    <lineage>
        <taxon>Eukaryota</taxon>
        <taxon>Fungi</taxon>
        <taxon>Dikarya</taxon>
        <taxon>Basidiomycota</taxon>
        <taxon>Agaricomycotina</taxon>
        <taxon>Agaricomycetes</taxon>
        <taxon>Agaricomycetidae</taxon>
        <taxon>Boletales</taxon>
        <taxon>Suillineae</taxon>
        <taxon>Rhizopogonaceae</taxon>
        <taxon>Rhizopogon</taxon>
    </lineage>
</organism>
<reference evidence="1 2" key="1">
    <citation type="submission" date="2016-06" db="EMBL/GenBank/DDBJ databases">
        <title>Comparative genomics of the ectomycorrhizal sister species Rhizopogon vinicolor and Rhizopogon vesiculosus (Basidiomycota: Boletales) reveals a divergence of the mating type B locus.</title>
        <authorList>
            <consortium name="DOE Joint Genome Institute"/>
            <person name="Mujic A.B."/>
            <person name="Kuo A."/>
            <person name="Tritt A."/>
            <person name="Lipzen A."/>
            <person name="Chen C."/>
            <person name="Johnson J."/>
            <person name="Sharma A."/>
            <person name="Barry K."/>
            <person name="Grigoriev I.V."/>
            <person name="Spatafora J.W."/>
        </authorList>
    </citation>
    <scope>NUCLEOTIDE SEQUENCE [LARGE SCALE GENOMIC DNA]</scope>
    <source>
        <strain evidence="1 2">AM-OR11-026</strain>
    </source>
</reference>
<evidence type="ECO:0000313" key="2">
    <source>
        <dbReference type="Proteomes" id="UP000092154"/>
    </source>
</evidence>
<name>A0A1B7MUE3_9AGAM</name>
<dbReference type="InParanoid" id="A0A1B7MUE3"/>
<evidence type="ECO:0000313" key="1">
    <source>
        <dbReference type="EMBL" id="OAX36242.1"/>
    </source>
</evidence>
<dbReference type="Proteomes" id="UP000092154">
    <property type="component" value="Unassembled WGS sequence"/>
</dbReference>